<dbReference type="EMBL" id="CP027666">
    <property type="protein sequence ID" value="AVO32839.1"/>
    <property type="molecule type" value="Genomic_DNA"/>
</dbReference>
<sequence length="307" mass="34591">MTARNFIKQAIRRVTGTQIIIHQLDALKGDINAAAERLAAAPPTAAAPEAPAMPAPTDVRQKVAFEYLKPGSSGIEIGAFASPLAVPPGVHVAYLDRHDPREIQAEFNIAGLTPKDFGFDSAALIVPDILDDGQALAKVGDLSQDFVIANHVLEHFENPVKGFKNMLRVLKHGGVLYLALPEMQHSFDRIRQPTPFEHVWRDYEEGPAWSRRQAFEEFAEVFVENGMDKNLFPQSAGDARTEFTRRVADDLERADFSIHFHAWRMPDMLEMFLQLHQRLHIGFRIELAQANGDEVIFIFRRTEFTIR</sequence>
<dbReference type="RefSeq" id="WP_106700931.1">
    <property type="nucleotide sequence ID" value="NZ_CP027666.1"/>
</dbReference>
<accession>A0A2S0MAF1</accession>
<name>A0A2S0MAF1_9BURK</name>
<dbReference type="Pfam" id="PF08241">
    <property type="entry name" value="Methyltransf_11"/>
    <property type="match status" value="1"/>
</dbReference>
<dbReference type="KEGG" id="otk:C6570_00110"/>
<proteinExistence type="predicted"/>
<reference evidence="2 3" key="1">
    <citation type="submission" date="2018-03" db="EMBL/GenBank/DDBJ databases">
        <title>Genome sequencing of Ottowia sp.</title>
        <authorList>
            <person name="Kim S.-J."/>
            <person name="Heo J."/>
            <person name="Kwon S.-W."/>
        </authorList>
    </citation>
    <scope>NUCLEOTIDE SEQUENCE [LARGE SCALE GENOMIC DNA]</scope>
    <source>
        <strain evidence="2 3">KADR8-3</strain>
    </source>
</reference>
<dbReference type="AlphaFoldDB" id="A0A2S0MAF1"/>
<evidence type="ECO:0000313" key="2">
    <source>
        <dbReference type="EMBL" id="AVO32839.1"/>
    </source>
</evidence>
<dbReference type="CDD" id="cd02440">
    <property type="entry name" value="AdoMet_MTases"/>
    <property type="match status" value="1"/>
</dbReference>
<evidence type="ECO:0000313" key="3">
    <source>
        <dbReference type="Proteomes" id="UP000239709"/>
    </source>
</evidence>
<dbReference type="SUPFAM" id="SSF53335">
    <property type="entry name" value="S-adenosyl-L-methionine-dependent methyltransferases"/>
    <property type="match status" value="1"/>
</dbReference>
<dbReference type="Proteomes" id="UP000239709">
    <property type="component" value="Chromosome"/>
</dbReference>
<dbReference type="InterPro" id="IPR013216">
    <property type="entry name" value="Methyltransf_11"/>
</dbReference>
<dbReference type="InterPro" id="IPR029063">
    <property type="entry name" value="SAM-dependent_MTases_sf"/>
</dbReference>
<dbReference type="OrthoDB" id="9790457at2"/>
<keyword evidence="3" id="KW-1185">Reference proteome</keyword>
<feature type="domain" description="Methyltransferase type 11" evidence="1">
    <location>
        <begin position="132"/>
        <end position="178"/>
    </location>
</feature>
<dbReference type="Gene3D" id="3.40.50.150">
    <property type="entry name" value="Vaccinia Virus protein VP39"/>
    <property type="match status" value="1"/>
</dbReference>
<gene>
    <name evidence="2" type="ORF">C6570_00110</name>
</gene>
<evidence type="ECO:0000259" key="1">
    <source>
        <dbReference type="Pfam" id="PF08241"/>
    </source>
</evidence>
<organism evidence="2 3">
    <name type="scientific">Ottowia oryzae</name>
    <dbReference type="NCBI Taxonomy" id="2109914"/>
    <lineage>
        <taxon>Bacteria</taxon>
        <taxon>Pseudomonadati</taxon>
        <taxon>Pseudomonadota</taxon>
        <taxon>Betaproteobacteria</taxon>
        <taxon>Burkholderiales</taxon>
        <taxon>Comamonadaceae</taxon>
        <taxon>Ottowia</taxon>
    </lineage>
</organism>
<dbReference type="GO" id="GO:0008757">
    <property type="term" value="F:S-adenosylmethionine-dependent methyltransferase activity"/>
    <property type="evidence" value="ECO:0007669"/>
    <property type="project" value="InterPro"/>
</dbReference>
<protein>
    <recommendedName>
        <fullName evidence="1">Methyltransferase type 11 domain-containing protein</fullName>
    </recommendedName>
</protein>